<accession>A0A9N9QKQ7</accession>
<name>A0A9N9QKQ7_9CUCU</name>
<evidence type="ECO:0000313" key="1">
    <source>
        <dbReference type="EMBL" id="CAG9762625.1"/>
    </source>
</evidence>
<proteinExistence type="predicted"/>
<dbReference type="OrthoDB" id="6780128at2759"/>
<sequence length="290" mass="33295">MECFLCGLIKQPTKELKTGYFPCDSCRNSICSECSDLSTSELRCLPLQKRVVKFHCRKCRNYDYVESLKNIITDKEIIIQDKNEIIKMLKEKIDALEHNMGNISGPTFADVLQKNRQSINKTIPQNIPDVIIKPRIPQDVQQTKNAITVNINPTELKIGIKKLKPTKSGAISIKCANKHEVDVLKAAAEEKLKDTYLIETTRMKKPRVKITNFNKDMTKEEITNSILQQNENLQDFNVTYIKNGKNGNKPIFGECSGLSFKHLLHLGKIYISWERYPVYEDLSVPRCFHC</sequence>
<organism evidence="1 2">
    <name type="scientific">Ceutorhynchus assimilis</name>
    <name type="common">cabbage seed weevil</name>
    <dbReference type="NCBI Taxonomy" id="467358"/>
    <lineage>
        <taxon>Eukaryota</taxon>
        <taxon>Metazoa</taxon>
        <taxon>Ecdysozoa</taxon>
        <taxon>Arthropoda</taxon>
        <taxon>Hexapoda</taxon>
        <taxon>Insecta</taxon>
        <taxon>Pterygota</taxon>
        <taxon>Neoptera</taxon>
        <taxon>Endopterygota</taxon>
        <taxon>Coleoptera</taxon>
        <taxon>Polyphaga</taxon>
        <taxon>Cucujiformia</taxon>
        <taxon>Curculionidae</taxon>
        <taxon>Ceutorhynchinae</taxon>
        <taxon>Ceutorhynchus</taxon>
    </lineage>
</organism>
<dbReference type="EMBL" id="OU892288">
    <property type="protein sequence ID" value="CAG9762625.1"/>
    <property type="molecule type" value="Genomic_DNA"/>
</dbReference>
<dbReference type="AlphaFoldDB" id="A0A9N9QKQ7"/>
<reference evidence="1" key="1">
    <citation type="submission" date="2022-01" db="EMBL/GenBank/DDBJ databases">
        <authorList>
            <person name="King R."/>
        </authorList>
    </citation>
    <scope>NUCLEOTIDE SEQUENCE</scope>
</reference>
<protein>
    <submittedName>
        <fullName evidence="1">Uncharacterized protein</fullName>
    </submittedName>
</protein>
<evidence type="ECO:0000313" key="2">
    <source>
        <dbReference type="Proteomes" id="UP001152799"/>
    </source>
</evidence>
<keyword evidence="2" id="KW-1185">Reference proteome</keyword>
<gene>
    <name evidence="1" type="ORF">CEUTPL_LOCUS3300</name>
</gene>
<dbReference type="Proteomes" id="UP001152799">
    <property type="component" value="Chromosome 12"/>
</dbReference>